<dbReference type="InterPro" id="IPR036259">
    <property type="entry name" value="MFS_trans_sf"/>
</dbReference>
<feature type="region of interest" description="Disordered" evidence="8">
    <location>
        <begin position="485"/>
        <end position="514"/>
    </location>
</feature>
<keyword evidence="7 9" id="KW-0472">Membrane</keyword>
<feature type="transmembrane region" description="Helical" evidence="9">
    <location>
        <begin position="65"/>
        <end position="88"/>
    </location>
</feature>
<keyword evidence="11" id="KW-1185">Reference proteome</keyword>
<dbReference type="GO" id="GO:0022857">
    <property type="term" value="F:transmembrane transporter activity"/>
    <property type="evidence" value="ECO:0007669"/>
    <property type="project" value="InterPro"/>
</dbReference>
<feature type="domain" description="Major facilitator superfamily (MFS) profile" evidence="10">
    <location>
        <begin position="1"/>
        <end position="468"/>
    </location>
</feature>
<evidence type="ECO:0000256" key="7">
    <source>
        <dbReference type="ARBA" id="ARBA00023136"/>
    </source>
</evidence>
<dbReference type="InterPro" id="IPR005829">
    <property type="entry name" value="Sugar_transporter_CS"/>
</dbReference>
<dbReference type="PROSITE" id="PS00216">
    <property type="entry name" value="SUGAR_TRANSPORT_1"/>
    <property type="match status" value="1"/>
</dbReference>
<keyword evidence="2" id="KW-0813">Transport</keyword>
<protein>
    <submittedName>
        <fullName evidence="12">Facilitated trehalose transporter Tret1-2 homolog</fullName>
    </submittedName>
</protein>
<dbReference type="OrthoDB" id="6133115at2759"/>
<feature type="transmembrane region" description="Helical" evidence="9">
    <location>
        <begin position="308"/>
        <end position="328"/>
    </location>
</feature>
<feature type="compositionally biased region" description="Basic and acidic residues" evidence="8">
    <location>
        <begin position="489"/>
        <end position="514"/>
    </location>
</feature>
<feature type="transmembrane region" description="Helical" evidence="9">
    <location>
        <begin position="340"/>
        <end position="362"/>
    </location>
</feature>
<dbReference type="InterPro" id="IPR050549">
    <property type="entry name" value="MFS_Trehalose_Transporter"/>
</dbReference>
<dbReference type="Pfam" id="PF00083">
    <property type="entry name" value="Sugar_tr"/>
    <property type="match status" value="1"/>
</dbReference>
<dbReference type="InterPro" id="IPR005828">
    <property type="entry name" value="MFS_sugar_transport-like"/>
</dbReference>
<dbReference type="PANTHER" id="PTHR48021:SF46">
    <property type="entry name" value="MAJOR FACILITATOR SUPERFAMILY (MFS) PROFILE DOMAIN-CONTAINING PROTEIN"/>
    <property type="match status" value="1"/>
</dbReference>
<dbReference type="GeneID" id="117644111"/>
<evidence type="ECO:0000256" key="2">
    <source>
        <dbReference type="ARBA" id="ARBA00022448"/>
    </source>
</evidence>
<dbReference type="PROSITE" id="PS00217">
    <property type="entry name" value="SUGAR_TRANSPORT_2"/>
    <property type="match status" value="1"/>
</dbReference>
<comment type="subcellular location">
    <subcellularLocation>
        <location evidence="1">Cell membrane</location>
        <topology evidence="1">Multi-pass membrane protein</topology>
    </subcellularLocation>
</comment>
<dbReference type="KEGG" id="tpal:117644111"/>
<evidence type="ECO:0000256" key="6">
    <source>
        <dbReference type="ARBA" id="ARBA00022989"/>
    </source>
</evidence>
<dbReference type="PANTHER" id="PTHR48021">
    <property type="match status" value="1"/>
</dbReference>
<dbReference type="InterPro" id="IPR020846">
    <property type="entry name" value="MFS_dom"/>
</dbReference>
<dbReference type="Gene3D" id="1.20.1250.20">
    <property type="entry name" value="MFS general substrate transporter like domains"/>
    <property type="match status" value="1"/>
</dbReference>
<evidence type="ECO:0000256" key="4">
    <source>
        <dbReference type="ARBA" id="ARBA00022597"/>
    </source>
</evidence>
<keyword evidence="3" id="KW-1003">Cell membrane</keyword>
<evidence type="ECO:0000256" key="8">
    <source>
        <dbReference type="SAM" id="MobiDB-lite"/>
    </source>
</evidence>
<feature type="transmembrane region" description="Helical" evidence="9">
    <location>
        <begin position="153"/>
        <end position="175"/>
    </location>
</feature>
<name>A0A6P8YQK1_THRPL</name>
<dbReference type="Proteomes" id="UP000515158">
    <property type="component" value="Unplaced"/>
</dbReference>
<dbReference type="SUPFAM" id="SSF103473">
    <property type="entry name" value="MFS general substrate transporter"/>
    <property type="match status" value="1"/>
</dbReference>
<feature type="transmembrane region" description="Helical" evidence="9">
    <location>
        <begin position="377"/>
        <end position="400"/>
    </location>
</feature>
<sequence>MVPPPRAPLTRSSARSAVSQSLAASAVFLINITTGMGLGWSSPAWSKMTEADPLGPGFTLDLDAASWVVAIYDVGIPVGSVLAGALLGSLGRRRTLMLAPIMVLSSSALTFAARSSAALNAARVLLGVSFGLDLSCSSLYIGEIASSDMRGKLCTFTTSLVFVGVLLEYAIGPWVSFAQQALLPVAPAVMSLAVFALWAPESPYFLASRGRGEEMRRALARVRGLSNKDAVNGLAQQRAGVDVEAADILRGMEADRRRERNLWRTLVTNPGNRRGCIIVLFLCGTGPMIGTGSLLSYAQYLFRTTGSALSAEMSAIVMCAVQCAAGVASSQVIDRAGRRPLLLCSAVCNAVAMAAAGAFFFMKDALHQDAAAARITWLPLASLMVFMVSTNLGTTTVPWVMIGELLPQQSKTLVPSLSVLAFSVVAFATNKLLPVLGERVGLFVAFWAFGLWSLVVFAFTWFLVPETRGKTLLQVQALLLGGAGGKGGHLQDGDKDALQGHEERAGTPRQQERW</sequence>
<dbReference type="GO" id="GO:0005886">
    <property type="term" value="C:plasma membrane"/>
    <property type="evidence" value="ECO:0007669"/>
    <property type="project" value="UniProtKB-SubCell"/>
</dbReference>
<dbReference type="PROSITE" id="PS50850">
    <property type="entry name" value="MFS"/>
    <property type="match status" value="1"/>
</dbReference>
<gene>
    <name evidence="12" type="primary">LOC117644111</name>
</gene>
<feature type="transmembrane region" description="Helical" evidence="9">
    <location>
        <begin position="412"/>
        <end position="429"/>
    </location>
</feature>
<dbReference type="RefSeq" id="XP_034239226.1">
    <property type="nucleotide sequence ID" value="XM_034383335.1"/>
</dbReference>
<dbReference type="FunFam" id="1.20.1250.20:FF:000218">
    <property type="entry name" value="facilitated trehalose transporter Tret1"/>
    <property type="match status" value="1"/>
</dbReference>
<feature type="transmembrane region" description="Helical" evidence="9">
    <location>
        <begin position="21"/>
        <end position="45"/>
    </location>
</feature>
<dbReference type="AlphaFoldDB" id="A0A6P8YQK1"/>
<keyword evidence="6 9" id="KW-1133">Transmembrane helix</keyword>
<evidence type="ECO:0000256" key="3">
    <source>
        <dbReference type="ARBA" id="ARBA00022475"/>
    </source>
</evidence>
<evidence type="ECO:0000259" key="10">
    <source>
        <dbReference type="PROSITE" id="PS50850"/>
    </source>
</evidence>
<evidence type="ECO:0000256" key="1">
    <source>
        <dbReference type="ARBA" id="ARBA00004651"/>
    </source>
</evidence>
<feature type="transmembrane region" description="Helical" evidence="9">
    <location>
        <begin position="277"/>
        <end position="302"/>
    </location>
</feature>
<feature type="transmembrane region" description="Helical" evidence="9">
    <location>
        <begin position="181"/>
        <end position="199"/>
    </location>
</feature>
<evidence type="ECO:0000256" key="9">
    <source>
        <dbReference type="SAM" id="Phobius"/>
    </source>
</evidence>
<proteinExistence type="predicted"/>
<keyword evidence="5 9" id="KW-0812">Transmembrane</keyword>
<keyword evidence="4" id="KW-0762">Sugar transport</keyword>
<accession>A0A6P8YQK1</accession>
<evidence type="ECO:0000256" key="5">
    <source>
        <dbReference type="ARBA" id="ARBA00022692"/>
    </source>
</evidence>
<evidence type="ECO:0000313" key="12">
    <source>
        <dbReference type="RefSeq" id="XP_034239226.1"/>
    </source>
</evidence>
<feature type="transmembrane region" description="Helical" evidence="9">
    <location>
        <begin position="441"/>
        <end position="464"/>
    </location>
</feature>
<organism evidence="12">
    <name type="scientific">Thrips palmi</name>
    <name type="common">Melon thrips</name>
    <dbReference type="NCBI Taxonomy" id="161013"/>
    <lineage>
        <taxon>Eukaryota</taxon>
        <taxon>Metazoa</taxon>
        <taxon>Ecdysozoa</taxon>
        <taxon>Arthropoda</taxon>
        <taxon>Hexapoda</taxon>
        <taxon>Insecta</taxon>
        <taxon>Pterygota</taxon>
        <taxon>Neoptera</taxon>
        <taxon>Paraneoptera</taxon>
        <taxon>Thysanoptera</taxon>
        <taxon>Terebrantia</taxon>
        <taxon>Thripoidea</taxon>
        <taxon>Thripidae</taxon>
        <taxon>Thrips</taxon>
    </lineage>
</organism>
<reference evidence="12" key="1">
    <citation type="submission" date="2025-08" db="UniProtKB">
        <authorList>
            <consortium name="RefSeq"/>
        </authorList>
    </citation>
    <scope>IDENTIFICATION</scope>
    <source>
        <tissue evidence="12">Total insect</tissue>
    </source>
</reference>
<evidence type="ECO:0000313" key="11">
    <source>
        <dbReference type="Proteomes" id="UP000515158"/>
    </source>
</evidence>
<dbReference type="InParanoid" id="A0A6P8YQK1"/>